<dbReference type="Gene3D" id="3.40.630.30">
    <property type="match status" value="1"/>
</dbReference>
<dbReference type="InterPro" id="IPR016181">
    <property type="entry name" value="Acyl_CoA_acyltransferase"/>
</dbReference>
<evidence type="ECO:0000313" key="5">
    <source>
        <dbReference type="EMBL" id="CAF4386586.1"/>
    </source>
</evidence>
<evidence type="ECO:0000259" key="1">
    <source>
        <dbReference type="PROSITE" id="PS51186"/>
    </source>
</evidence>
<dbReference type="OrthoDB" id="9975601at2759"/>
<dbReference type="PROSITE" id="PS51186">
    <property type="entry name" value="GNAT"/>
    <property type="match status" value="1"/>
</dbReference>
<dbReference type="EMBL" id="CAJOBA010065357">
    <property type="protein sequence ID" value="CAF4358081.1"/>
    <property type="molecule type" value="Genomic_DNA"/>
</dbReference>
<dbReference type="Proteomes" id="UP000682733">
    <property type="component" value="Unassembled WGS sequence"/>
</dbReference>
<gene>
    <name evidence="2" type="ORF">GPM918_LOCUS37859</name>
    <name evidence="3" type="ORF">OVA965_LOCUS40038</name>
    <name evidence="5" type="ORF">SRO942_LOCUS38647</name>
    <name evidence="4" type="ORF">TMI583_LOCUS41428</name>
</gene>
<organism evidence="2 6">
    <name type="scientific">Didymodactylos carnosus</name>
    <dbReference type="NCBI Taxonomy" id="1234261"/>
    <lineage>
        <taxon>Eukaryota</taxon>
        <taxon>Metazoa</taxon>
        <taxon>Spiralia</taxon>
        <taxon>Gnathifera</taxon>
        <taxon>Rotifera</taxon>
        <taxon>Eurotatoria</taxon>
        <taxon>Bdelloidea</taxon>
        <taxon>Philodinida</taxon>
        <taxon>Philodinidae</taxon>
        <taxon>Didymodactylos</taxon>
    </lineage>
</organism>
<sequence length="147" mass="17708">MEIRENSTIEDAILVHSQIDEFDQHNNLTDYFLHRLNGKQHLILVAYTNEAIPVGYLVCYDRYNDNVSFYIWLAGVLEQYRHQNILKQLMTYAERWIKQNGFTKAVIKTRNQFKNMILYLVKYDYKFIEIEKKADIKDNRLILEKLL</sequence>
<dbReference type="Proteomes" id="UP000681722">
    <property type="component" value="Unassembled WGS sequence"/>
</dbReference>
<evidence type="ECO:0000313" key="2">
    <source>
        <dbReference type="EMBL" id="CAF1527420.1"/>
    </source>
</evidence>
<dbReference type="AlphaFoldDB" id="A0A815V4P0"/>
<dbReference type="InterPro" id="IPR000182">
    <property type="entry name" value="GNAT_dom"/>
</dbReference>
<dbReference type="EMBL" id="CAJNOQ010024439">
    <property type="protein sequence ID" value="CAF1527420.1"/>
    <property type="molecule type" value="Genomic_DNA"/>
</dbReference>
<accession>A0A815V4P0</accession>
<dbReference type="GO" id="GO:0016747">
    <property type="term" value="F:acyltransferase activity, transferring groups other than amino-acyl groups"/>
    <property type="evidence" value="ECO:0007669"/>
    <property type="project" value="InterPro"/>
</dbReference>
<name>A0A815V4P0_9BILA</name>
<feature type="domain" description="N-acetyltransferase" evidence="1">
    <location>
        <begin position="1"/>
        <end position="147"/>
    </location>
</feature>
<evidence type="ECO:0000313" key="4">
    <source>
        <dbReference type="EMBL" id="CAF4358081.1"/>
    </source>
</evidence>
<comment type="caution">
    <text evidence="2">The sequence shown here is derived from an EMBL/GenBank/DDBJ whole genome shotgun (WGS) entry which is preliminary data.</text>
</comment>
<dbReference type="CDD" id="cd04301">
    <property type="entry name" value="NAT_SF"/>
    <property type="match status" value="1"/>
</dbReference>
<proteinExistence type="predicted"/>
<protein>
    <recommendedName>
        <fullName evidence="1">N-acetyltransferase domain-containing protein</fullName>
    </recommendedName>
</protein>
<dbReference type="Proteomes" id="UP000663829">
    <property type="component" value="Unassembled WGS sequence"/>
</dbReference>
<dbReference type="SUPFAM" id="SSF55729">
    <property type="entry name" value="Acyl-CoA N-acyltransferases (Nat)"/>
    <property type="match status" value="1"/>
</dbReference>
<reference evidence="2" key="1">
    <citation type="submission" date="2021-02" db="EMBL/GenBank/DDBJ databases">
        <authorList>
            <person name="Nowell W R."/>
        </authorList>
    </citation>
    <scope>NUCLEOTIDE SEQUENCE</scope>
</reference>
<evidence type="ECO:0000313" key="6">
    <source>
        <dbReference type="Proteomes" id="UP000663829"/>
    </source>
</evidence>
<dbReference type="EMBL" id="CAJNOK010042652">
    <property type="protein sequence ID" value="CAF1565168.1"/>
    <property type="molecule type" value="Genomic_DNA"/>
</dbReference>
<dbReference type="Proteomes" id="UP000677228">
    <property type="component" value="Unassembled WGS sequence"/>
</dbReference>
<dbReference type="Pfam" id="PF00583">
    <property type="entry name" value="Acetyltransf_1"/>
    <property type="match status" value="1"/>
</dbReference>
<keyword evidence="6" id="KW-1185">Reference proteome</keyword>
<dbReference type="EMBL" id="CAJOBC010090012">
    <property type="protein sequence ID" value="CAF4386586.1"/>
    <property type="molecule type" value="Genomic_DNA"/>
</dbReference>
<evidence type="ECO:0000313" key="3">
    <source>
        <dbReference type="EMBL" id="CAF1565168.1"/>
    </source>
</evidence>